<dbReference type="PANTHER" id="PTHR43639:SF1">
    <property type="entry name" value="SHORT-CHAIN DEHYDROGENASE_REDUCTASE FAMILY PROTEIN"/>
    <property type="match status" value="1"/>
</dbReference>
<dbReference type="PROSITE" id="PS00061">
    <property type="entry name" value="ADH_SHORT"/>
    <property type="match status" value="1"/>
</dbReference>
<gene>
    <name evidence="4" type="ORF">ZMTM_04760</name>
</gene>
<dbReference type="KEGG" id="mpau:ZMTM_04760"/>
<comment type="similarity">
    <text evidence="1">Belongs to the short-chain dehydrogenases/reductases (SDR) family.</text>
</comment>
<name>A0A8D5G6T2_9PROT</name>
<sequence length="251" mass="26117">MAKKLEGKVAVVTGASKGIGASIAKHYAAEGASVVVNYSSSKEGAEKVVVEIVAAGGKAVAVHANVAKQADIERLFAETLKAYGKLDILVNNAGIYEFSPLESITEEHFHKQFNLNVLGLILTTQEGVKHFGAEGGSIINLSSIVSSTFAPANAAVYSATKGAVDALTHSLSKELGPRNIRVNAINPGMVETEGVHTAGMAESDMRKFIEAQTPLGRIGQPQDIAPAAVFLASADSSWISGETLFIAGGLR</sequence>
<accession>A0A8D5G6T2</accession>
<dbReference type="SMART" id="SM00822">
    <property type="entry name" value="PKS_KR"/>
    <property type="match status" value="1"/>
</dbReference>
<dbReference type="PRINTS" id="PR00081">
    <property type="entry name" value="GDHRDH"/>
</dbReference>
<dbReference type="SUPFAM" id="SSF51735">
    <property type="entry name" value="NAD(P)-binding Rossmann-fold domains"/>
    <property type="match status" value="1"/>
</dbReference>
<evidence type="ECO:0000259" key="3">
    <source>
        <dbReference type="SMART" id="SM00822"/>
    </source>
</evidence>
<dbReference type="GO" id="GO:0016491">
    <property type="term" value="F:oxidoreductase activity"/>
    <property type="evidence" value="ECO:0007669"/>
    <property type="project" value="UniProtKB-KW"/>
</dbReference>
<dbReference type="AlphaFoldDB" id="A0A8D5G6T2"/>
<feature type="domain" description="Ketoreductase" evidence="3">
    <location>
        <begin position="8"/>
        <end position="188"/>
    </location>
</feature>
<keyword evidence="2" id="KW-0560">Oxidoreductase</keyword>
<dbReference type="PRINTS" id="PR00080">
    <property type="entry name" value="SDRFAMILY"/>
</dbReference>
<dbReference type="Proteomes" id="UP000826722">
    <property type="component" value="Chromosome"/>
</dbReference>
<evidence type="ECO:0000256" key="1">
    <source>
        <dbReference type="ARBA" id="ARBA00006484"/>
    </source>
</evidence>
<reference evidence="4" key="1">
    <citation type="journal article" date="2021" name="Arch. Microbiol.">
        <title>Methyloradius palustris gen. nov., sp. nov., a methanol-oxidizing bacterium isolated from snow.</title>
        <authorList>
            <person name="Miyadera T."/>
            <person name="Kojima H."/>
            <person name="Fukui M."/>
        </authorList>
    </citation>
    <scope>NUCLEOTIDE SEQUENCE</scope>
    <source>
        <strain evidence="4">Zm11</strain>
    </source>
</reference>
<evidence type="ECO:0000313" key="5">
    <source>
        <dbReference type="Proteomes" id="UP000826722"/>
    </source>
</evidence>
<dbReference type="FunFam" id="3.40.50.720:FF:000084">
    <property type="entry name" value="Short-chain dehydrogenase reductase"/>
    <property type="match status" value="1"/>
</dbReference>
<protein>
    <submittedName>
        <fullName evidence="4">Oxidoreductase</fullName>
    </submittedName>
</protein>
<dbReference type="Pfam" id="PF13561">
    <property type="entry name" value="adh_short_C2"/>
    <property type="match status" value="1"/>
</dbReference>
<keyword evidence="5" id="KW-1185">Reference proteome</keyword>
<dbReference type="InterPro" id="IPR002347">
    <property type="entry name" value="SDR_fam"/>
</dbReference>
<dbReference type="Gene3D" id="3.40.50.720">
    <property type="entry name" value="NAD(P)-binding Rossmann-like Domain"/>
    <property type="match status" value="1"/>
</dbReference>
<dbReference type="NCBIfam" id="NF005559">
    <property type="entry name" value="PRK07231.1"/>
    <property type="match status" value="1"/>
</dbReference>
<evidence type="ECO:0000313" key="4">
    <source>
        <dbReference type="EMBL" id="BCM24217.1"/>
    </source>
</evidence>
<dbReference type="EMBL" id="AP024110">
    <property type="protein sequence ID" value="BCM24217.1"/>
    <property type="molecule type" value="Genomic_DNA"/>
</dbReference>
<dbReference type="InterPro" id="IPR036291">
    <property type="entry name" value="NAD(P)-bd_dom_sf"/>
</dbReference>
<dbReference type="InterPro" id="IPR057326">
    <property type="entry name" value="KR_dom"/>
</dbReference>
<proteinExistence type="inferred from homology"/>
<organism evidence="4 5">
    <name type="scientific">Methyloradius palustris</name>
    <dbReference type="NCBI Taxonomy" id="2778876"/>
    <lineage>
        <taxon>Bacteria</taxon>
        <taxon>Pseudomonadati</taxon>
        <taxon>Pseudomonadota</taxon>
        <taxon>Betaproteobacteria</taxon>
        <taxon>Nitrosomonadales</taxon>
        <taxon>Methylophilaceae</taxon>
        <taxon>Methyloradius</taxon>
    </lineage>
</organism>
<evidence type="ECO:0000256" key="2">
    <source>
        <dbReference type="ARBA" id="ARBA00023002"/>
    </source>
</evidence>
<dbReference type="RefSeq" id="WP_221764767.1">
    <property type="nucleotide sequence ID" value="NZ_AP024110.1"/>
</dbReference>
<dbReference type="InterPro" id="IPR020904">
    <property type="entry name" value="Sc_DH/Rdtase_CS"/>
</dbReference>
<dbReference type="PANTHER" id="PTHR43639">
    <property type="entry name" value="OXIDOREDUCTASE, SHORT-CHAIN DEHYDROGENASE/REDUCTASE FAMILY (AFU_ORTHOLOGUE AFUA_5G02870)"/>
    <property type="match status" value="1"/>
</dbReference>